<dbReference type="Pfam" id="PF00106">
    <property type="entry name" value="adh_short"/>
    <property type="match status" value="1"/>
</dbReference>
<evidence type="ECO:0000259" key="5">
    <source>
        <dbReference type="SMART" id="SM00822"/>
    </source>
</evidence>
<dbReference type="SMART" id="SM00822">
    <property type="entry name" value="PKS_KR"/>
    <property type="match status" value="1"/>
</dbReference>
<keyword evidence="3" id="KW-0560">Oxidoreductase</keyword>
<dbReference type="PRINTS" id="PR00081">
    <property type="entry name" value="GDHRDH"/>
</dbReference>
<dbReference type="PROSITE" id="PS00061">
    <property type="entry name" value="ADH_SHORT"/>
    <property type="match status" value="1"/>
</dbReference>
<evidence type="ECO:0000256" key="3">
    <source>
        <dbReference type="ARBA" id="ARBA00023002"/>
    </source>
</evidence>
<dbReference type="GO" id="GO:0016616">
    <property type="term" value="F:oxidoreductase activity, acting on the CH-OH group of donors, NAD or NADP as acceptor"/>
    <property type="evidence" value="ECO:0007669"/>
    <property type="project" value="UniProtKB-ARBA"/>
</dbReference>
<dbReference type="InterPro" id="IPR020904">
    <property type="entry name" value="Sc_DH/Rdtase_CS"/>
</dbReference>
<evidence type="ECO:0000256" key="4">
    <source>
        <dbReference type="RuleBase" id="RU000363"/>
    </source>
</evidence>
<reference evidence="6 7" key="1">
    <citation type="journal article" date="2017" name="Mycologia">
        <title>Bifiguratus adelaidae, gen. et sp. nov., a new member of Mucoromycotina in endophytic and soil-dwelling habitats.</title>
        <authorList>
            <person name="Torres-Cruz T.J."/>
            <person name="Billingsley Tobias T.L."/>
            <person name="Almatruk M."/>
            <person name="Hesse C."/>
            <person name="Kuske C.R."/>
            <person name="Desiro A."/>
            <person name="Benucci G.M."/>
            <person name="Bonito G."/>
            <person name="Stajich J.E."/>
            <person name="Dunlap C."/>
            <person name="Arnold A.E."/>
            <person name="Porras-Alfaro A."/>
        </authorList>
    </citation>
    <scope>NUCLEOTIDE SEQUENCE [LARGE SCALE GENOMIC DNA]</scope>
    <source>
        <strain evidence="6 7">AZ0501</strain>
    </source>
</reference>
<proteinExistence type="inferred from homology"/>
<dbReference type="Proteomes" id="UP000242875">
    <property type="component" value="Unassembled WGS sequence"/>
</dbReference>
<sequence length="345" mass="37060">MSPALREAAPERPDVWVGATAMAEDVLLESTSAKFMQAYYTLLHLHRVAVTVVVVVPDGVTDLDEDCANTVATIINTNKPTLFAEFGRMYRLEGKVVLITGASAGIGEATAREFAAAGAHVILTARREEKLKALAQELSSKYPSVTVHTVGLDVQDREAVQRALASLPANLQEVDVLVNNAGMVVGVDKLLDVDPKGIDQMFNTNVYGLMYVIQAVVPGMKARNRGHVINIGSVSGKQVYSGGGIYCATKHAVDAITRTLHLELVDTAVRVTEINPGLVNTEFSTVRFSGDKAKADNVYKGMNPLTGQDVAEIIVFAASRPDHVNIADLLVFPVNQADSRTVHRA</sequence>
<protein>
    <recommendedName>
        <fullName evidence="5">Ketoreductase domain-containing protein</fullName>
    </recommendedName>
</protein>
<dbReference type="InterPro" id="IPR002347">
    <property type="entry name" value="SDR_fam"/>
</dbReference>
<dbReference type="OrthoDB" id="6251714at2759"/>
<comment type="similarity">
    <text evidence="1 4">Belongs to the short-chain dehydrogenases/reductases (SDR) family.</text>
</comment>
<dbReference type="EMBL" id="MVBO01000081">
    <property type="protein sequence ID" value="OZJ03519.1"/>
    <property type="molecule type" value="Genomic_DNA"/>
</dbReference>
<comment type="caution">
    <text evidence="6">The sequence shown here is derived from an EMBL/GenBank/DDBJ whole genome shotgun (WGS) entry which is preliminary data.</text>
</comment>
<dbReference type="PRINTS" id="PR00080">
    <property type="entry name" value="SDRFAMILY"/>
</dbReference>
<dbReference type="InterPro" id="IPR057326">
    <property type="entry name" value="KR_dom"/>
</dbReference>
<evidence type="ECO:0000256" key="1">
    <source>
        <dbReference type="ARBA" id="ARBA00006484"/>
    </source>
</evidence>
<dbReference type="PANTHER" id="PTHR42901:SF1">
    <property type="entry name" value="ALCOHOL DEHYDROGENASE"/>
    <property type="match status" value="1"/>
</dbReference>
<dbReference type="Gene3D" id="3.40.50.720">
    <property type="entry name" value="NAD(P)-binding Rossmann-like Domain"/>
    <property type="match status" value="1"/>
</dbReference>
<accession>A0A261XYR8</accession>
<dbReference type="SUPFAM" id="SSF51735">
    <property type="entry name" value="NAD(P)-binding Rossmann-fold domains"/>
    <property type="match status" value="1"/>
</dbReference>
<evidence type="ECO:0000313" key="7">
    <source>
        <dbReference type="Proteomes" id="UP000242875"/>
    </source>
</evidence>
<evidence type="ECO:0000313" key="6">
    <source>
        <dbReference type="EMBL" id="OZJ03519.1"/>
    </source>
</evidence>
<organism evidence="6 7">
    <name type="scientific">Bifiguratus adelaidae</name>
    <dbReference type="NCBI Taxonomy" id="1938954"/>
    <lineage>
        <taxon>Eukaryota</taxon>
        <taxon>Fungi</taxon>
        <taxon>Fungi incertae sedis</taxon>
        <taxon>Mucoromycota</taxon>
        <taxon>Mucoromycotina</taxon>
        <taxon>Endogonomycetes</taxon>
        <taxon>Endogonales</taxon>
        <taxon>Endogonales incertae sedis</taxon>
        <taxon>Bifiguratus</taxon>
    </lineage>
</organism>
<keyword evidence="7" id="KW-1185">Reference proteome</keyword>
<gene>
    <name evidence="6" type="ORF">BZG36_03423</name>
</gene>
<dbReference type="InterPro" id="IPR036291">
    <property type="entry name" value="NAD(P)-bd_dom_sf"/>
</dbReference>
<name>A0A261XYR8_9FUNG</name>
<dbReference type="PANTHER" id="PTHR42901">
    <property type="entry name" value="ALCOHOL DEHYDROGENASE"/>
    <property type="match status" value="1"/>
</dbReference>
<keyword evidence="2" id="KW-0521">NADP</keyword>
<dbReference type="FunFam" id="3.40.50.720:FF:000047">
    <property type="entry name" value="NADP-dependent L-serine/L-allo-threonine dehydrogenase"/>
    <property type="match status" value="1"/>
</dbReference>
<dbReference type="AlphaFoldDB" id="A0A261XYR8"/>
<evidence type="ECO:0000256" key="2">
    <source>
        <dbReference type="ARBA" id="ARBA00022857"/>
    </source>
</evidence>
<feature type="domain" description="Ketoreductase" evidence="5">
    <location>
        <begin position="95"/>
        <end position="277"/>
    </location>
</feature>